<evidence type="ECO:0000313" key="2">
    <source>
        <dbReference type="Proteomes" id="UP000275368"/>
    </source>
</evidence>
<sequence>MNNIINKTLLSIYGIMLLLIGVLLVPYHIVGGRGNEITISDAKYAPIWKLMNGRDEINGFHPIYELQIQRLLYEILILTLIFLVLYLLLKKHEK</sequence>
<organism evidence="1 2">
    <name type="scientific">Paenibacillus baekrokdamisoli</name>
    <dbReference type="NCBI Taxonomy" id="1712516"/>
    <lineage>
        <taxon>Bacteria</taxon>
        <taxon>Bacillati</taxon>
        <taxon>Bacillota</taxon>
        <taxon>Bacilli</taxon>
        <taxon>Bacillales</taxon>
        <taxon>Paenibacillaceae</taxon>
        <taxon>Paenibacillus</taxon>
    </lineage>
</organism>
<name>A0A3G9JMM5_9BACL</name>
<accession>A0A3G9JMM5</accession>
<dbReference type="Proteomes" id="UP000275368">
    <property type="component" value="Chromosome"/>
</dbReference>
<dbReference type="OrthoDB" id="9959481at2"/>
<keyword evidence="2" id="KW-1185">Reference proteome</keyword>
<gene>
    <name evidence="1" type="ORF">Back11_54690</name>
</gene>
<dbReference type="KEGG" id="pbk:Back11_54690"/>
<evidence type="ECO:0000313" key="1">
    <source>
        <dbReference type="EMBL" id="BBH24124.1"/>
    </source>
</evidence>
<dbReference type="RefSeq" id="WP_125664127.1">
    <property type="nucleotide sequence ID" value="NZ_AP019308.1"/>
</dbReference>
<protein>
    <submittedName>
        <fullName evidence="1">Uncharacterized protein</fullName>
    </submittedName>
</protein>
<dbReference type="EMBL" id="AP019308">
    <property type="protein sequence ID" value="BBH24124.1"/>
    <property type="molecule type" value="Genomic_DNA"/>
</dbReference>
<proteinExistence type="predicted"/>
<dbReference type="AlphaFoldDB" id="A0A3G9JMM5"/>
<reference evidence="1 2" key="1">
    <citation type="submission" date="2018-11" db="EMBL/GenBank/DDBJ databases">
        <title>Complete genome sequence of Paenibacillus baekrokdamisoli strain KCTC 33723.</title>
        <authorList>
            <person name="Kang S.W."/>
            <person name="Lee K.C."/>
            <person name="Kim K.K."/>
            <person name="Kim J.S."/>
            <person name="Kim D.S."/>
            <person name="Ko S.H."/>
            <person name="Yang S.H."/>
            <person name="Lee J.S."/>
        </authorList>
    </citation>
    <scope>NUCLEOTIDE SEQUENCE [LARGE SCALE GENOMIC DNA]</scope>
    <source>
        <strain evidence="1 2">KCTC 33723</strain>
    </source>
</reference>